<gene>
    <name evidence="1" type="ORF">Nepgr_014116</name>
</gene>
<dbReference type="EMBL" id="BSYO01000011">
    <property type="protein sequence ID" value="GMH12275.1"/>
    <property type="molecule type" value="Genomic_DNA"/>
</dbReference>
<name>A0AAD3SIL6_NEPGR</name>
<evidence type="ECO:0000313" key="2">
    <source>
        <dbReference type="Proteomes" id="UP001279734"/>
    </source>
</evidence>
<keyword evidence="2" id="KW-1185">Reference proteome</keyword>
<organism evidence="1 2">
    <name type="scientific">Nepenthes gracilis</name>
    <name type="common">Slender pitcher plant</name>
    <dbReference type="NCBI Taxonomy" id="150966"/>
    <lineage>
        <taxon>Eukaryota</taxon>
        <taxon>Viridiplantae</taxon>
        <taxon>Streptophyta</taxon>
        <taxon>Embryophyta</taxon>
        <taxon>Tracheophyta</taxon>
        <taxon>Spermatophyta</taxon>
        <taxon>Magnoliopsida</taxon>
        <taxon>eudicotyledons</taxon>
        <taxon>Gunneridae</taxon>
        <taxon>Pentapetalae</taxon>
        <taxon>Caryophyllales</taxon>
        <taxon>Nepenthaceae</taxon>
        <taxon>Nepenthes</taxon>
    </lineage>
</organism>
<proteinExistence type="predicted"/>
<comment type="caution">
    <text evidence="1">The sequence shown here is derived from an EMBL/GenBank/DDBJ whole genome shotgun (WGS) entry which is preliminary data.</text>
</comment>
<sequence length="67" mass="7184">MDLLTMVVVVDIFKDLDTRVRGINPIRVSVAAIVGKCTIISAGISAVESDEEHGLIDVNCPHLTPEP</sequence>
<protein>
    <submittedName>
        <fullName evidence="1">Uncharacterized protein</fullName>
    </submittedName>
</protein>
<accession>A0AAD3SIL6</accession>
<dbReference type="Proteomes" id="UP001279734">
    <property type="component" value="Unassembled WGS sequence"/>
</dbReference>
<reference evidence="1" key="1">
    <citation type="submission" date="2023-05" db="EMBL/GenBank/DDBJ databases">
        <title>Nepenthes gracilis genome sequencing.</title>
        <authorList>
            <person name="Fukushima K."/>
        </authorList>
    </citation>
    <scope>NUCLEOTIDE SEQUENCE</scope>
    <source>
        <strain evidence="1">SING2019-196</strain>
    </source>
</reference>
<evidence type="ECO:0000313" key="1">
    <source>
        <dbReference type="EMBL" id="GMH12275.1"/>
    </source>
</evidence>
<dbReference type="AlphaFoldDB" id="A0AAD3SIL6"/>